<evidence type="ECO:0000313" key="5">
    <source>
        <dbReference type="Proteomes" id="UP000245934"/>
    </source>
</evidence>
<dbReference type="HAMAP" id="MF_00170">
    <property type="entry name" value="Rib_5P_isom_A"/>
    <property type="match status" value="1"/>
</dbReference>
<dbReference type="EMBL" id="QGMZ01000014">
    <property type="protein sequence ID" value="PWR75077.1"/>
    <property type="molecule type" value="Genomic_DNA"/>
</dbReference>
<keyword evidence="2 3" id="KW-0413">Isomerase</keyword>
<evidence type="ECO:0000256" key="2">
    <source>
        <dbReference type="ARBA" id="ARBA00023235"/>
    </source>
</evidence>
<dbReference type="Gene3D" id="3.40.50.1360">
    <property type="match status" value="1"/>
</dbReference>
<organism evidence="4 5">
    <name type="scientific">Methanospirillum stamsii</name>
    <dbReference type="NCBI Taxonomy" id="1277351"/>
    <lineage>
        <taxon>Archaea</taxon>
        <taxon>Methanobacteriati</taxon>
        <taxon>Methanobacteriota</taxon>
        <taxon>Stenosarchaea group</taxon>
        <taxon>Methanomicrobia</taxon>
        <taxon>Methanomicrobiales</taxon>
        <taxon>Methanospirillaceae</taxon>
        <taxon>Methanospirillum</taxon>
    </lineage>
</organism>
<comment type="catalytic activity">
    <reaction evidence="1 3">
        <text>aldehydo-D-ribose 5-phosphate = D-ribulose 5-phosphate</text>
        <dbReference type="Rhea" id="RHEA:14657"/>
        <dbReference type="ChEBI" id="CHEBI:58121"/>
        <dbReference type="ChEBI" id="CHEBI:58273"/>
        <dbReference type="EC" id="5.3.1.6"/>
    </reaction>
</comment>
<dbReference type="GO" id="GO:0004751">
    <property type="term" value="F:ribose-5-phosphate isomerase activity"/>
    <property type="evidence" value="ECO:0007669"/>
    <property type="project" value="UniProtKB-UniRule"/>
</dbReference>
<dbReference type="NCBIfam" id="NF001924">
    <property type="entry name" value="PRK00702.1"/>
    <property type="match status" value="1"/>
</dbReference>
<keyword evidence="5" id="KW-1185">Reference proteome</keyword>
<dbReference type="CDD" id="cd01398">
    <property type="entry name" value="RPI_A"/>
    <property type="match status" value="1"/>
</dbReference>
<evidence type="ECO:0000313" key="4">
    <source>
        <dbReference type="EMBL" id="PWR75077.1"/>
    </source>
</evidence>
<comment type="subunit">
    <text evidence="3">Homodimer.</text>
</comment>
<comment type="caution">
    <text evidence="4">The sequence shown here is derived from an EMBL/GenBank/DDBJ whole genome shotgun (WGS) entry which is preliminary data.</text>
</comment>
<feature type="binding site" evidence="3">
    <location>
        <begin position="90"/>
        <end position="93"/>
    </location>
    <ligand>
        <name>substrate</name>
    </ligand>
</feature>
<dbReference type="OrthoDB" id="19013at2157"/>
<reference evidence="4 5" key="1">
    <citation type="submission" date="2018-05" db="EMBL/GenBank/DDBJ databases">
        <title>Draft genome of Methanospirillum stamsii Pt1.</title>
        <authorList>
            <person name="Dueholm M.S."/>
            <person name="Nielsen P.H."/>
            <person name="Bakmann L.F."/>
            <person name="Otzen D.E."/>
        </authorList>
    </citation>
    <scope>NUCLEOTIDE SEQUENCE [LARGE SCALE GENOMIC DNA]</scope>
    <source>
        <strain evidence="4 5">Pt1</strain>
    </source>
</reference>
<dbReference type="GO" id="GO:0006014">
    <property type="term" value="P:D-ribose metabolic process"/>
    <property type="evidence" value="ECO:0007669"/>
    <property type="project" value="TreeGrafter"/>
</dbReference>
<dbReference type="SUPFAM" id="SSF100950">
    <property type="entry name" value="NagB/RpiA/CoA transferase-like"/>
    <property type="match status" value="1"/>
</dbReference>
<feature type="binding site" evidence="3">
    <location>
        <position position="130"/>
    </location>
    <ligand>
        <name>substrate</name>
    </ligand>
</feature>
<dbReference type="GO" id="GO:0009052">
    <property type="term" value="P:pentose-phosphate shunt, non-oxidative branch"/>
    <property type="evidence" value="ECO:0007669"/>
    <property type="project" value="UniProtKB-UniRule"/>
</dbReference>
<dbReference type="EC" id="5.3.1.6" evidence="3"/>
<feature type="binding site" evidence="3">
    <location>
        <begin position="34"/>
        <end position="37"/>
    </location>
    <ligand>
        <name>substrate</name>
    </ligand>
</feature>
<dbReference type="SUPFAM" id="SSF75445">
    <property type="entry name" value="D-ribose-5-phosphate isomerase (RpiA), lid domain"/>
    <property type="match status" value="1"/>
</dbReference>
<dbReference type="UniPathway" id="UPA00115">
    <property type="reaction ID" value="UER00412"/>
</dbReference>
<protein>
    <recommendedName>
        <fullName evidence="3">Ribose-5-phosphate isomerase A</fullName>
        <ecNumber evidence="3">5.3.1.6</ecNumber>
    </recommendedName>
    <alternativeName>
        <fullName evidence="3">Phosphoriboisomerase A</fullName>
        <shortName evidence="3">PRI</shortName>
    </alternativeName>
</protein>
<evidence type="ECO:0000256" key="1">
    <source>
        <dbReference type="ARBA" id="ARBA00001713"/>
    </source>
</evidence>
<dbReference type="GO" id="GO:0005829">
    <property type="term" value="C:cytosol"/>
    <property type="evidence" value="ECO:0007669"/>
    <property type="project" value="TreeGrafter"/>
</dbReference>
<dbReference type="Proteomes" id="UP000245934">
    <property type="component" value="Unassembled WGS sequence"/>
</dbReference>
<comment type="similarity">
    <text evidence="3">Belongs to the ribose 5-phosphate isomerase family.</text>
</comment>
<dbReference type="GeneID" id="97611115"/>
<dbReference type="Gene3D" id="3.30.70.260">
    <property type="match status" value="1"/>
</dbReference>
<dbReference type="Pfam" id="PF06026">
    <property type="entry name" value="Rib_5-P_isom_A"/>
    <property type="match status" value="1"/>
</dbReference>
<feature type="active site" description="Proton acceptor" evidence="3">
    <location>
        <position position="112"/>
    </location>
</feature>
<dbReference type="PANTHER" id="PTHR11934">
    <property type="entry name" value="RIBOSE-5-PHOSPHATE ISOMERASE"/>
    <property type="match status" value="1"/>
</dbReference>
<dbReference type="FunFam" id="3.40.50.1360:FF:000001">
    <property type="entry name" value="Ribose-5-phosphate isomerase A"/>
    <property type="match status" value="1"/>
</dbReference>
<proteinExistence type="inferred from homology"/>
<accession>A0A2V2NFB5</accession>
<dbReference type="AlphaFoldDB" id="A0A2V2NFB5"/>
<dbReference type="RefSeq" id="WP_109940507.1">
    <property type="nucleotide sequence ID" value="NZ_CP176366.1"/>
</dbReference>
<dbReference type="PANTHER" id="PTHR11934:SF0">
    <property type="entry name" value="RIBOSE-5-PHOSPHATE ISOMERASE"/>
    <property type="match status" value="1"/>
</dbReference>
<gene>
    <name evidence="3" type="primary">rpiA</name>
    <name evidence="4" type="ORF">DLD82_07215</name>
</gene>
<dbReference type="InterPro" id="IPR020672">
    <property type="entry name" value="Ribose5P_isomerase_typA_subgr"/>
</dbReference>
<evidence type="ECO:0000256" key="3">
    <source>
        <dbReference type="HAMAP-Rule" id="MF_00170"/>
    </source>
</evidence>
<comment type="pathway">
    <text evidence="3">Carbohydrate degradation; pentose phosphate pathway; D-ribose 5-phosphate from D-ribulose 5-phosphate (non-oxidative stage): step 1/1.</text>
</comment>
<name>A0A2V2NFB5_9EURY</name>
<dbReference type="NCBIfam" id="TIGR00021">
    <property type="entry name" value="rpiA"/>
    <property type="match status" value="1"/>
</dbReference>
<dbReference type="InterPro" id="IPR037171">
    <property type="entry name" value="NagB/RpiA_transferase-like"/>
</dbReference>
<dbReference type="InterPro" id="IPR004788">
    <property type="entry name" value="Ribose5P_isomerase_type_A"/>
</dbReference>
<feature type="binding site" evidence="3">
    <location>
        <begin position="103"/>
        <end position="106"/>
    </location>
    <ligand>
        <name>substrate</name>
    </ligand>
</feature>
<sequence>MSNIELSPQEKAKQRAGFKAAEYVKDGMTIGLGTGSTVAFTMARLKERIRDESLTIRGVPTSIQTLIRAGELGIPIIGLEQAEKINLTIDGADQIDPQLRLIKGRGAAHVRERILADISDRLIIVADPTKLCTELTGPVPIEIIPFALSHVQNVLIKMGGNPVLRDGVKKDGPVISDNGNIILDYHPAQKYNPMDLETAINMIPGVVCCGIFAEFSEKTTVIIGEEEGPRVISL</sequence>
<comment type="function">
    <text evidence="3">Catalyzes the reversible conversion of ribose-5-phosphate to ribulose 5-phosphate.</text>
</comment>